<accession>A0AAW7QZQ6</accession>
<feature type="chain" id="PRO_5043577712" evidence="1">
    <location>
        <begin position="26"/>
        <end position="278"/>
    </location>
</feature>
<dbReference type="Proteomes" id="UP001169491">
    <property type="component" value="Unassembled WGS sequence"/>
</dbReference>
<dbReference type="SMART" id="SM00228">
    <property type="entry name" value="PDZ"/>
    <property type="match status" value="1"/>
</dbReference>
<organism evidence="3 6">
    <name type="scientific">Pseudidiomarina terrestris</name>
    <dbReference type="NCBI Taxonomy" id="2820060"/>
    <lineage>
        <taxon>Bacteria</taxon>
        <taxon>Pseudomonadati</taxon>
        <taxon>Pseudomonadota</taxon>
        <taxon>Gammaproteobacteria</taxon>
        <taxon>Alteromonadales</taxon>
        <taxon>Idiomarinaceae</taxon>
        <taxon>Pseudidiomarina</taxon>
    </lineage>
</organism>
<dbReference type="InterPro" id="IPR036034">
    <property type="entry name" value="PDZ_sf"/>
</dbReference>
<protein>
    <submittedName>
        <fullName evidence="3">PDZ domain-containing protein</fullName>
    </submittedName>
</protein>
<dbReference type="Pfam" id="PF17820">
    <property type="entry name" value="PDZ_6"/>
    <property type="match status" value="1"/>
</dbReference>
<feature type="signal peptide" evidence="1">
    <location>
        <begin position="1"/>
        <end position="25"/>
    </location>
</feature>
<keyword evidence="5" id="KW-1185">Reference proteome</keyword>
<comment type="caution">
    <text evidence="3">The sequence shown here is derived from an EMBL/GenBank/DDBJ whole genome shotgun (WGS) entry which is preliminary data.</text>
</comment>
<name>A0AAW7QZQ6_9GAMM</name>
<evidence type="ECO:0000313" key="5">
    <source>
        <dbReference type="Proteomes" id="UP001169491"/>
    </source>
</evidence>
<dbReference type="EMBL" id="JAGGJC010000001">
    <property type="protein sequence ID" value="MDN7128293.1"/>
    <property type="molecule type" value="Genomic_DNA"/>
</dbReference>
<evidence type="ECO:0000256" key="1">
    <source>
        <dbReference type="SAM" id="SignalP"/>
    </source>
</evidence>
<feature type="domain" description="PDZ" evidence="2">
    <location>
        <begin position="50"/>
        <end position="114"/>
    </location>
</feature>
<proteinExistence type="predicted"/>
<keyword evidence="1" id="KW-0732">Signal</keyword>
<evidence type="ECO:0000313" key="4">
    <source>
        <dbReference type="EMBL" id="MDN7128293.1"/>
    </source>
</evidence>
<dbReference type="Gene3D" id="2.30.42.10">
    <property type="match status" value="1"/>
</dbReference>
<dbReference type="InterPro" id="IPR041489">
    <property type="entry name" value="PDZ_6"/>
</dbReference>
<reference evidence="5 6" key="1">
    <citation type="submission" date="2021-03" db="EMBL/GenBank/DDBJ databases">
        <title>Pseudidiomarina terrestris, a new bacterium isolated from saline soil.</title>
        <authorList>
            <person name="Galisteo C."/>
            <person name="De La Haba R."/>
            <person name="Sanchez-Porro C."/>
            <person name="Ventosa A."/>
        </authorList>
    </citation>
    <scope>NUCLEOTIDE SEQUENCE [LARGE SCALE GENOMIC DNA]</scope>
    <source>
        <strain evidence="3 6">1APP75-32.1</strain>
        <strain evidence="5">1APR75-15</strain>
        <strain evidence="4">1ASR75-15</strain>
    </source>
</reference>
<evidence type="ECO:0000259" key="2">
    <source>
        <dbReference type="PROSITE" id="PS50106"/>
    </source>
</evidence>
<dbReference type="EMBL" id="JAGGJB010000002">
    <property type="protein sequence ID" value="MDN7124036.1"/>
    <property type="molecule type" value="Genomic_DNA"/>
</dbReference>
<dbReference type="SUPFAM" id="SSF50156">
    <property type="entry name" value="PDZ domain-like"/>
    <property type="match status" value="1"/>
</dbReference>
<evidence type="ECO:0000313" key="3">
    <source>
        <dbReference type="EMBL" id="MDN7124036.1"/>
    </source>
</evidence>
<dbReference type="InterPro" id="IPR001478">
    <property type="entry name" value="PDZ"/>
</dbReference>
<dbReference type="RefSeq" id="WP_301720653.1">
    <property type="nucleotide sequence ID" value="NZ_JAGGJB010000002.1"/>
</dbReference>
<dbReference type="PROSITE" id="PS50106">
    <property type="entry name" value="PDZ"/>
    <property type="match status" value="1"/>
</dbReference>
<dbReference type="Proteomes" id="UP001169492">
    <property type="component" value="Unassembled WGS sequence"/>
</dbReference>
<dbReference type="AlphaFoldDB" id="A0AAW7QZQ6"/>
<gene>
    <name evidence="3" type="ORF">J6I90_04025</name>
    <name evidence="4" type="ORF">J6I92_00190</name>
</gene>
<sequence length="278" mass="31099">MMNRQFFKLSAVSLLALVSIATSSAQEQDAREHARAAAVAAAKADGKATSVTLEEPTRSYFDWGAVLNPSGRVMSVRDDSVAQEMGIEVGDRILSVDGQQLAEQSLQDIVSYLETLDHGNSFAVTVQRQGQTETLSGRVKATVIPGWRLEVDVEQTVVDKANEANCGRVSVFVTPPEARDLYPAYFVSIDGDNVLTRKPIFKLSPGKHSIEVHELISDPWVRRSRSINQPKQLELNVEPDTTYYIAARFIREKRLSSVREEYWEPVVWREVEQQCESD</sequence>
<evidence type="ECO:0000313" key="6">
    <source>
        <dbReference type="Proteomes" id="UP001169492"/>
    </source>
</evidence>